<dbReference type="Proteomes" id="UP001223420">
    <property type="component" value="Unassembled WGS sequence"/>
</dbReference>
<reference evidence="1" key="1">
    <citation type="submission" date="2023-07" db="EMBL/GenBank/DDBJ databases">
        <title>Genomic Encyclopedia of Type Strains, Phase IV (KMG-IV): sequencing the most valuable type-strain genomes for metagenomic binning, comparative biology and taxonomic classification.</title>
        <authorList>
            <person name="Goeker M."/>
        </authorList>
    </citation>
    <scope>NUCLEOTIDE SEQUENCE</scope>
    <source>
        <strain evidence="1">DSM 19569</strain>
    </source>
</reference>
<accession>A0AAJ1WXB5</accession>
<dbReference type="EMBL" id="JBELQD010000008">
    <property type="protein sequence ID" value="MER2288553.1"/>
    <property type="molecule type" value="Genomic_DNA"/>
</dbReference>
<dbReference type="EMBL" id="JAUSWL010000008">
    <property type="protein sequence ID" value="MDQ0545232.1"/>
    <property type="molecule type" value="Genomic_DNA"/>
</dbReference>
<evidence type="ECO:0000313" key="3">
    <source>
        <dbReference type="Proteomes" id="UP001223420"/>
    </source>
</evidence>
<name>A0AAJ1WXB5_9HYPH</name>
<dbReference type="Proteomes" id="UP001432995">
    <property type="component" value="Unassembled WGS sequence"/>
</dbReference>
<sequence length="54" mass="5423">MVYSLIIMLAGSGSAIGSVEFNTKDVCETAAKAIAKADRPYAGASAITVCVAEG</sequence>
<reference evidence="2" key="2">
    <citation type="submission" date="2024-06" db="EMBL/GenBank/DDBJ databases">
        <authorList>
            <person name="Campbell A.G."/>
        </authorList>
    </citation>
    <scope>NUCLEOTIDE SEQUENCE</scope>
    <source>
        <strain evidence="2">EM17</strain>
    </source>
</reference>
<keyword evidence="4" id="KW-1185">Reference proteome</keyword>
<proteinExistence type="predicted"/>
<dbReference type="RefSeq" id="WP_007569403.1">
    <property type="nucleotide sequence ID" value="NZ_JAJALK010000009.1"/>
</dbReference>
<dbReference type="AlphaFoldDB" id="A0AAJ1WXB5"/>
<organism evidence="1 3">
    <name type="scientific">Methylobacterium brachiatum</name>
    <dbReference type="NCBI Taxonomy" id="269660"/>
    <lineage>
        <taxon>Bacteria</taxon>
        <taxon>Pseudomonadati</taxon>
        <taxon>Pseudomonadota</taxon>
        <taxon>Alphaproteobacteria</taxon>
        <taxon>Hyphomicrobiales</taxon>
        <taxon>Methylobacteriaceae</taxon>
        <taxon>Methylobacterium</taxon>
    </lineage>
</organism>
<protein>
    <submittedName>
        <fullName evidence="1">Uncharacterized protein</fullName>
    </submittedName>
</protein>
<evidence type="ECO:0000313" key="4">
    <source>
        <dbReference type="Proteomes" id="UP001432995"/>
    </source>
</evidence>
<gene>
    <name evidence="2" type="ORF">ABS770_09815</name>
    <name evidence="1" type="ORF">QO001_004175</name>
</gene>
<evidence type="ECO:0000313" key="1">
    <source>
        <dbReference type="EMBL" id="MDQ0545232.1"/>
    </source>
</evidence>
<comment type="caution">
    <text evidence="1">The sequence shown here is derived from an EMBL/GenBank/DDBJ whole genome shotgun (WGS) entry which is preliminary data.</text>
</comment>
<evidence type="ECO:0000313" key="2">
    <source>
        <dbReference type="EMBL" id="MER2288553.1"/>
    </source>
</evidence>